<accession>A0A366HP50</accession>
<dbReference type="AlphaFoldDB" id="A0A366HP50"/>
<reference evidence="2 3" key="1">
    <citation type="submission" date="2018-06" db="EMBL/GenBank/DDBJ databases">
        <title>Genomic Encyclopedia of Type Strains, Phase IV (KMG-IV): sequencing the most valuable type-strain genomes for metagenomic binning, comparative biology and taxonomic classification.</title>
        <authorList>
            <person name="Goeker M."/>
        </authorList>
    </citation>
    <scope>NUCLEOTIDE SEQUENCE [LARGE SCALE GENOMIC DNA]</scope>
    <source>
        <strain evidence="2 3">DSM 25532</strain>
    </source>
</reference>
<dbReference type="InterPro" id="IPR010985">
    <property type="entry name" value="Ribbon_hlx_hlx"/>
</dbReference>
<protein>
    <submittedName>
        <fullName evidence="2">CopG antitoxin of type II toxin-antitoxin system</fullName>
    </submittedName>
</protein>
<organism evidence="2 3">
    <name type="scientific">Roseimicrobium gellanilyticum</name>
    <dbReference type="NCBI Taxonomy" id="748857"/>
    <lineage>
        <taxon>Bacteria</taxon>
        <taxon>Pseudomonadati</taxon>
        <taxon>Verrucomicrobiota</taxon>
        <taxon>Verrucomicrobiia</taxon>
        <taxon>Verrucomicrobiales</taxon>
        <taxon>Verrucomicrobiaceae</taxon>
        <taxon>Roseimicrobium</taxon>
    </lineage>
</organism>
<feature type="region of interest" description="Disordered" evidence="1">
    <location>
        <begin position="1"/>
        <end position="29"/>
    </location>
</feature>
<proteinExistence type="predicted"/>
<evidence type="ECO:0000313" key="2">
    <source>
        <dbReference type="EMBL" id="RBP44230.1"/>
    </source>
</evidence>
<dbReference type="EMBL" id="QNRR01000004">
    <property type="protein sequence ID" value="RBP44230.1"/>
    <property type="molecule type" value="Genomic_DNA"/>
</dbReference>
<name>A0A366HP50_9BACT</name>
<keyword evidence="3" id="KW-1185">Reference proteome</keyword>
<dbReference type="SUPFAM" id="SSF47598">
    <property type="entry name" value="Ribbon-helix-helix"/>
    <property type="match status" value="1"/>
</dbReference>
<dbReference type="RefSeq" id="WP_113958655.1">
    <property type="nucleotide sequence ID" value="NZ_QNRR01000004.1"/>
</dbReference>
<sequence length="61" mass="6766">MATKKTAKKKAGSRHGMRAPGKTQTSITLSEDLLDQARAVAEQDGRSLSNWLEQLIRKRLS</sequence>
<evidence type="ECO:0000313" key="3">
    <source>
        <dbReference type="Proteomes" id="UP000253426"/>
    </source>
</evidence>
<dbReference type="GO" id="GO:0006355">
    <property type="term" value="P:regulation of DNA-templated transcription"/>
    <property type="evidence" value="ECO:0007669"/>
    <property type="project" value="InterPro"/>
</dbReference>
<evidence type="ECO:0000256" key="1">
    <source>
        <dbReference type="SAM" id="MobiDB-lite"/>
    </source>
</evidence>
<dbReference type="Proteomes" id="UP000253426">
    <property type="component" value="Unassembled WGS sequence"/>
</dbReference>
<comment type="caution">
    <text evidence="2">The sequence shown here is derived from an EMBL/GenBank/DDBJ whole genome shotgun (WGS) entry which is preliminary data.</text>
</comment>
<gene>
    <name evidence="2" type="ORF">DES53_10449</name>
</gene>
<feature type="compositionally biased region" description="Basic residues" evidence="1">
    <location>
        <begin position="1"/>
        <end position="17"/>
    </location>
</feature>